<feature type="compositionally biased region" description="Polar residues" evidence="1">
    <location>
        <begin position="55"/>
        <end position="78"/>
    </location>
</feature>
<dbReference type="KEGG" id="acru:HHL28_13760"/>
<evidence type="ECO:0000256" key="1">
    <source>
        <dbReference type="SAM" id="MobiDB-lite"/>
    </source>
</evidence>
<sequence length="78" mass="7489">MAEQAKKEDKQGVLPIDIPPAPSGAGAPGGDPMGGGNAGTGRAGTGMGASRGTGQTPRNRTNEGPGTTKTVGEDSGQA</sequence>
<feature type="region of interest" description="Disordered" evidence="1">
    <location>
        <begin position="1"/>
        <end position="78"/>
    </location>
</feature>
<evidence type="ECO:0000313" key="3">
    <source>
        <dbReference type="Proteomes" id="UP000501891"/>
    </source>
</evidence>
<keyword evidence="3" id="KW-1185">Reference proteome</keyword>
<feature type="compositionally biased region" description="Gly residues" evidence="1">
    <location>
        <begin position="26"/>
        <end position="51"/>
    </location>
</feature>
<reference evidence="2" key="1">
    <citation type="submission" date="2020-04" db="EMBL/GenBank/DDBJ databases">
        <title>A desert anoxygenic phototrophic bacterium fixes CO2 using RubisCO under aerobic conditions.</title>
        <authorList>
            <person name="Tang K."/>
        </authorList>
    </citation>
    <scope>NUCLEOTIDE SEQUENCE [LARGE SCALE GENOMIC DNA]</scope>
    <source>
        <strain evidence="2">MIMtkB3</strain>
    </source>
</reference>
<dbReference type="Proteomes" id="UP000501891">
    <property type="component" value="Chromosome"/>
</dbReference>
<organism evidence="2 3">
    <name type="scientific">Aerophototrophica crusticola</name>
    <dbReference type="NCBI Taxonomy" id="1709002"/>
    <lineage>
        <taxon>Bacteria</taxon>
        <taxon>Pseudomonadati</taxon>
        <taxon>Pseudomonadota</taxon>
        <taxon>Alphaproteobacteria</taxon>
        <taxon>Rhodospirillales</taxon>
        <taxon>Rhodospirillaceae</taxon>
        <taxon>Aerophototrophica</taxon>
    </lineage>
</organism>
<gene>
    <name evidence="2" type="ORF">HHL28_13760</name>
</gene>
<accession>A0A858R980</accession>
<dbReference type="EMBL" id="CP051775">
    <property type="protein sequence ID" value="QJE74015.1"/>
    <property type="molecule type" value="Genomic_DNA"/>
</dbReference>
<proteinExistence type="predicted"/>
<feature type="compositionally biased region" description="Basic and acidic residues" evidence="1">
    <location>
        <begin position="1"/>
        <end position="11"/>
    </location>
</feature>
<protein>
    <submittedName>
        <fullName evidence="2">Uncharacterized protein</fullName>
    </submittedName>
</protein>
<name>A0A858R980_9PROT</name>
<dbReference type="AlphaFoldDB" id="A0A858R980"/>
<evidence type="ECO:0000313" key="2">
    <source>
        <dbReference type="EMBL" id="QJE74015.1"/>
    </source>
</evidence>